<dbReference type="Pfam" id="PF00561">
    <property type="entry name" value="Abhydrolase_1"/>
    <property type="match status" value="1"/>
</dbReference>
<comment type="pathway">
    <text evidence="5">Cofactor biosynthesis; biotin biosynthesis.</text>
</comment>
<comment type="caution">
    <text evidence="7">The sequence shown here is derived from an EMBL/GenBank/DDBJ whole genome shotgun (WGS) entry which is preliminary data.</text>
</comment>
<evidence type="ECO:0000313" key="8">
    <source>
        <dbReference type="EMBL" id="MCD8473545.1"/>
    </source>
</evidence>
<proteinExistence type="inferred from homology"/>
<keyword evidence="10" id="KW-1185">Reference proteome</keyword>
<comment type="similarity">
    <text evidence="5">Belongs to the AB hydrolase superfamily. Carboxylesterase BioH family.</text>
</comment>
<dbReference type="GO" id="GO:0009102">
    <property type="term" value="P:biotin biosynthetic process"/>
    <property type="evidence" value="ECO:0007669"/>
    <property type="project" value="UniProtKB-UniRule"/>
</dbReference>
<dbReference type="GO" id="GO:0016020">
    <property type="term" value="C:membrane"/>
    <property type="evidence" value="ECO:0007669"/>
    <property type="project" value="TreeGrafter"/>
</dbReference>
<comment type="subunit">
    <text evidence="5">Monomer.</text>
</comment>
<dbReference type="InterPro" id="IPR010076">
    <property type="entry name" value="BioH"/>
</dbReference>
<organism evidence="7 9">
    <name type="scientific">Xylella taiwanensis</name>
    <dbReference type="NCBI Taxonomy" id="1444770"/>
    <lineage>
        <taxon>Bacteria</taxon>
        <taxon>Pseudomonadati</taxon>
        <taxon>Pseudomonadota</taxon>
        <taxon>Gammaproteobacteria</taxon>
        <taxon>Lysobacterales</taxon>
        <taxon>Lysobacteraceae</taxon>
        <taxon>Xylella</taxon>
    </lineage>
</organism>
<dbReference type="OrthoDB" id="9780744at2"/>
<dbReference type="GeneID" id="68900434"/>
<keyword evidence="2 5" id="KW-0963">Cytoplasm</keyword>
<reference evidence="7 9" key="1">
    <citation type="journal article" date="2014" name="Genome Announc.">
        <title>Draft Genome Sequence of Xylella fastidiosa Pear Leaf Scorch Strain in Taiwan.</title>
        <authorList>
            <person name="Su C.C."/>
            <person name="Deng W.L."/>
            <person name="Jan F.J."/>
            <person name="Chang C.J."/>
            <person name="Huang H."/>
            <person name="Chen J."/>
        </authorList>
    </citation>
    <scope>NUCLEOTIDE SEQUENCE [LARGE SCALE GENOMIC DNA]</scope>
    <source>
        <strain evidence="7 9">PLS229</strain>
    </source>
</reference>
<dbReference type="KEGG" id="xtw:AB672_03945"/>
<accession>Z9JG76</accession>
<dbReference type="NCBIfam" id="TIGR01738">
    <property type="entry name" value="bioH"/>
    <property type="match status" value="1"/>
</dbReference>
<dbReference type="Gene3D" id="3.40.50.1820">
    <property type="entry name" value="alpha/beta hydrolase"/>
    <property type="match status" value="1"/>
</dbReference>
<dbReference type="InterPro" id="IPR029058">
    <property type="entry name" value="AB_hydrolase_fold"/>
</dbReference>
<dbReference type="GO" id="GO:0090499">
    <property type="term" value="F:pimelyl-[acyl-carrier protein] methyl ester esterase activity"/>
    <property type="evidence" value="ECO:0007669"/>
    <property type="project" value="UniProtKB-EC"/>
</dbReference>
<evidence type="ECO:0000256" key="4">
    <source>
        <dbReference type="ARBA" id="ARBA00022801"/>
    </source>
</evidence>
<reference evidence="8" key="2">
    <citation type="submission" date="2021-11" db="EMBL/GenBank/DDBJ databases">
        <title>Genome sequence of Xylella taiwanensis PLS432.</title>
        <authorList>
            <person name="Weng L.-W."/>
            <person name="Su C.-C."/>
            <person name="Tsai C.-W."/>
            <person name="Kuo C.-H."/>
        </authorList>
    </citation>
    <scope>NUCLEOTIDE SEQUENCE</scope>
    <source>
        <strain evidence="8">PLS432</strain>
    </source>
</reference>
<feature type="binding site" evidence="5">
    <location>
        <position position="18"/>
    </location>
    <ligand>
        <name>substrate</name>
    </ligand>
</feature>
<keyword evidence="3 5" id="KW-0093">Biotin biosynthesis</keyword>
<protein>
    <recommendedName>
        <fullName evidence="5">Pimeloyl-[acyl-carrier protein] methyl ester esterase</fullName>
        <ecNumber evidence="5">3.1.1.85</ecNumber>
    </recommendedName>
    <alternativeName>
        <fullName evidence="5">Biotin synthesis protein BioH</fullName>
    </alternativeName>
    <alternativeName>
        <fullName evidence="5">Carboxylesterase BioH</fullName>
    </alternativeName>
</protein>
<evidence type="ECO:0000313" key="10">
    <source>
        <dbReference type="Proteomes" id="UP001430701"/>
    </source>
</evidence>
<dbReference type="EMBL" id="JDSQ01000028">
    <property type="protein sequence ID" value="EWS77184.1"/>
    <property type="molecule type" value="Genomic_DNA"/>
</dbReference>
<comment type="function">
    <text evidence="5">The physiological role of BioH is to remove the methyl group introduced by BioC when the pimeloyl moiety is complete. It allows to synthesize pimeloyl-ACP via the fatty acid synthetic pathway through the hydrolysis of the ester bonds of pimeloyl-ACP esters.</text>
</comment>
<dbReference type="EMBL" id="JAJPPU010000002">
    <property type="protein sequence ID" value="MCD8473545.1"/>
    <property type="molecule type" value="Genomic_DNA"/>
</dbReference>
<feature type="active site" evidence="5">
    <location>
        <position position="233"/>
    </location>
</feature>
<dbReference type="STRING" id="1444770.AF72_12225"/>
<dbReference type="UniPathway" id="UPA00078"/>
<dbReference type="InterPro" id="IPR000073">
    <property type="entry name" value="AB_hydrolase_1"/>
</dbReference>
<evidence type="ECO:0000256" key="1">
    <source>
        <dbReference type="ARBA" id="ARBA00022487"/>
    </source>
</evidence>
<evidence type="ECO:0000313" key="7">
    <source>
        <dbReference type="EMBL" id="EWS77184.1"/>
    </source>
</evidence>
<dbReference type="PATRIC" id="fig|1444770.3.peg.2882"/>
<evidence type="ECO:0000256" key="2">
    <source>
        <dbReference type="ARBA" id="ARBA00022490"/>
    </source>
</evidence>
<sequence length="255" mass="27675">MHIEVTGHGPALVLIHGWALHSGVFIPLVEQLADHHTLYLVDLPGHGHSHTTPTPLALPHVVRAIAAATPPAVWLGWSLGGLFALHAAATLPQVRGLVMLAATPCFIRRKDWPHAVEANVFAQFGQDLKQNYTDTINRFLTLNTLGSTHGHTELRQLQHILNTRNTSNPATLQTGLDLLERTDLRRAVIDLTRPSLWIAGQQDRLAPTASLHAATALAPRGQTELLTIAGSGHAPFLKHANQIAAALRHFIATIH</sequence>
<dbReference type="EC" id="3.1.1.85" evidence="5"/>
<dbReference type="PANTHER" id="PTHR43798">
    <property type="entry name" value="MONOACYLGLYCEROL LIPASE"/>
    <property type="match status" value="1"/>
</dbReference>
<evidence type="ECO:0000256" key="5">
    <source>
        <dbReference type="HAMAP-Rule" id="MF_01260"/>
    </source>
</evidence>
<dbReference type="SUPFAM" id="SSF53474">
    <property type="entry name" value="alpha/beta-Hydrolases"/>
    <property type="match status" value="1"/>
</dbReference>
<evidence type="ECO:0000256" key="3">
    <source>
        <dbReference type="ARBA" id="ARBA00022756"/>
    </source>
</evidence>
<feature type="active site" evidence="5">
    <location>
        <position position="203"/>
    </location>
</feature>
<comment type="catalytic activity">
    <reaction evidence="5">
        <text>6-carboxyhexanoyl-[ACP] methyl ester + H2O = 6-carboxyhexanoyl-[ACP] + methanol + H(+)</text>
        <dbReference type="Rhea" id="RHEA:42700"/>
        <dbReference type="Rhea" id="RHEA-COMP:9955"/>
        <dbReference type="Rhea" id="RHEA-COMP:10186"/>
        <dbReference type="ChEBI" id="CHEBI:15377"/>
        <dbReference type="ChEBI" id="CHEBI:15378"/>
        <dbReference type="ChEBI" id="CHEBI:17790"/>
        <dbReference type="ChEBI" id="CHEBI:78846"/>
        <dbReference type="ChEBI" id="CHEBI:82735"/>
        <dbReference type="EC" id="3.1.1.85"/>
    </reaction>
</comment>
<feature type="domain" description="AB hydrolase-1" evidence="6">
    <location>
        <begin position="10"/>
        <end position="239"/>
    </location>
</feature>
<dbReference type="eggNOG" id="COG2267">
    <property type="taxonomic scope" value="Bacteria"/>
</dbReference>
<dbReference type="PANTHER" id="PTHR43798:SF31">
    <property type="entry name" value="AB HYDROLASE SUPERFAMILY PROTEIN YCLE"/>
    <property type="match status" value="1"/>
</dbReference>
<keyword evidence="1 5" id="KW-0719">Serine esterase</keyword>
<gene>
    <name evidence="5 8" type="primary">bioH</name>
    <name evidence="7" type="ORF">AF72_12225</name>
    <name evidence="8" type="ORF">LPH55_08765</name>
</gene>
<dbReference type="InterPro" id="IPR050266">
    <property type="entry name" value="AB_hydrolase_sf"/>
</dbReference>
<feature type="binding site" evidence="5">
    <location>
        <position position="233"/>
    </location>
    <ligand>
        <name>substrate</name>
    </ligand>
</feature>
<evidence type="ECO:0000259" key="6">
    <source>
        <dbReference type="Pfam" id="PF00561"/>
    </source>
</evidence>
<keyword evidence="4 5" id="KW-0378">Hydrolase</keyword>
<name>Z9JG76_9GAMM</name>
<comment type="caution">
    <text evidence="5">Lacks conserved residue(s) required for the propagation of feature annotation.</text>
</comment>
<feature type="binding site" evidence="5">
    <location>
        <begin position="78"/>
        <end position="79"/>
    </location>
    <ligand>
        <name>substrate</name>
    </ligand>
</feature>
<dbReference type="Proteomes" id="UP001430701">
    <property type="component" value="Unassembled WGS sequence"/>
</dbReference>
<dbReference type="AlphaFoldDB" id="Z9JG76"/>
<dbReference type="RefSeq" id="WP_038272683.1">
    <property type="nucleotide sequence ID" value="NZ_CP053627.1"/>
</dbReference>
<dbReference type="HAMAP" id="MF_01260">
    <property type="entry name" value="Carboxylester"/>
    <property type="match status" value="1"/>
</dbReference>
<dbReference type="GO" id="GO:0005737">
    <property type="term" value="C:cytoplasm"/>
    <property type="evidence" value="ECO:0007669"/>
    <property type="project" value="UniProtKB-SubCell"/>
</dbReference>
<dbReference type="Proteomes" id="UP000020406">
    <property type="component" value="Unassembled WGS sequence"/>
</dbReference>
<comment type="subcellular location">
    <subcellularLocation>
        <location evidence="5">Cytoplasm</location>
    </subcellularLocation>
</comment>
<evidence type="ECO:0000313" key="9">
    <source>
        <dbReference type="Proteomes" id="UP000020406"/>
    </source>
</evidence>
<feature type="active site" description="Nucleophile" evidence="5">
    <location>
        <position position="78"/>
    </location>
</feature>